<dbReference type="OrthoDB" id="16747at2759"/>
<keyword evidence="3" id="KW-1185">Reference proteome</keyword>
<dbReference type="Gene3D" id="3.30.1540.10">
    <property type="entry name" value="formyl-coa transferase, domain 3"/>
    <property type="match status" value="1"/>
</dbReference>
<dbReference type="InterPro" id="IPR023606">
    <property type="entry name" value="CoA-Trfase_III_dom_1_sf"/>
</dbReference>
<dbReference type="GO" id="GO:0003824">
    <property type="term" value="F:catalytic activity"/>
    <property type="evidence" value="ECO:0007669"/>
    <property type="project" value="InterPro"/>
</dbReference>
<dbReference type="AlphaFoldDB" id="A0A4P9YZB5"/>
<proteinExistence type="inferred from homology"/>
<protein>
    <submittedName>
        <fullName evidence="2">Alpha-methylacyl-CoA racemase</fullName>
    </submittedName>
</protein>
<name>A0A4P9YZB5_9FUNG</name>
<evidence type="ECO:0000256" key="1">
    <source>
        <dbReference type="ARBA" id="ARBA00008383"/>
    </source>
</evidence>
<dbReference type="SUPFAM" id="SSF89796">
    <property type="entry name" value="CoA-transferase family III (CaiB/BaiF)"/>
    <property type="match status" value="1"/>
</dbReference>
<comment type="similarity">
    <text evidence="1">Belongs to the CoA-transferase III family.</text>
</comment>
<dbReference type="PANTHER" id="PTHR48228">
    <property type="entry name" value="SUCCINYL-COA--D-CITRAMALATE COA-TRANSFERASE"/>
    <property type="match status" value="1"/>
</dbReference>
<evidence type="ECO:0000313" key="2">
    <source>
        <dbReference type="EMBL" id="RKP24370.1"/>
    </source>
</evidence>
<dbReference type="Pfam" id="PF02515">
    <property type="entry name" value="CoA_transf_3"/>
    <property type="match status" value="1"/>
</dbReference>
<gene>
    <name evidence="2" type="ORF">SYNPS1DRAFT_33225</name>
</gene>
<accession>A0A4P9YZB5</accession>
<reference evidence="3" key="1">
    <citation type="journal article" date="2018" name="Nat. Microbiol.">
        <title>Leveraging single-cell genomics to expand the fungal tree of life.</title>
        <authorList>
            <person name="Ahrendt S.R."/>
            <person name="Quandt C.A."/>
            <person name="Ciobanu D."/>
            <person name="Clum A."/>
            <person name="Salamov A."/>
            <person name="Andreopoulos B."/>
            <person name="Cheng J.F."/>
            <person name="Woyke T."/>
            <person name="Pelin A."/>
            <person name="Henrissat B."/>
            <person name="Reynolds N.K."/>
            <person name="Benny G.L."/>
            <person name="Smith M.E."/>
            <person name="James T.Y."/>
            <person name="Grigoriev I.V."/>
        </authorList>
    </citation>
    <scope>NUCLEOTIDE SEQUENCE [LARGE SCALE GENOMIC DNA]</scope>
    <source>
        <strain evidence="3">Benny S71-1</strain>
    </source>
</reference>
<dbReference type="EMBL" id="KZ990264">
    <property type="protein sequence ID" value="RKP24370.1"/>
    <property type="molecule type" value="Genomic_DNA"/>
</dbReference>
<dbReference type="InterPro" id="IPR044855">
    <property type="entry name" value="CoA-Trfase_III_dom3_sf"/>
</dbReference>
<dbReference type="InterPro" id="IPR003673">
    <property type="entry name" value="CoA-Trfase_fam_III"/>
</dbReference>
<dbReference type="PANTHER" id="PTHR48228:SF5">
    <property type="entry name" value="ALPHA-METHYLACYL-COA RACEMASE"/>
    <property type="match status" value="1"/>
</dbReference>
<evidence type="ECO:0000313" key="3">
    <source>
        <dbReference type="Proteomes" id="UP000278143"/>
    </source>
</evidence>
<organism evidence="2 3">
    <name type="scientific">Syncephalis pseudoplumigaleata</name>
    <dbReference type="NCBI Taxonomy" id="1712513"/>
    <lineage>
        <taxon>Eukaryota</taxon>
        <taxon>Fungi</taxon>
        <taxon>Fungi incertae sedis</taxon>
        <taxon>Zoopagomycota</taxon>
        <taxon>Zoopagomycotina</taxon>
        <taxon>Zoopagomycetes</taxon>
        <taxon>Zoopagales</taxon>
        <taxon>Piptocephalidaceae</taxon>
        <taxon>Syncephalis</taxon>
    </lineage>
</organism>
<dbReference type="Proteomes" id="UP000278143">
    <property type="component" value="Unassembled WGS sequence"/>
</dbReference>
<dbReference type="InterPro" id="IPR050509">
    <property type="entry name" value="CoA-transferase_III"/>
</dbReference>
<sequence>MLPLEGVRVVEMAGLAPAPFAGMLLADFGASVVRVEKPAAFNADVLTRGKRSLAVDIKSADGVALVRRLVQQADVLIEPFRPGVMERLGLGPDTLLGDNPRLIYARLSGFGQQGEHAAQAGHDINYLAMAGVLSVGGCEFRQNNEAPRFPVNLLADFGGGGMFCVVGILMTLLHRHRTSRGQVVDVSITEGAGYLGNFIRRMKAAGGPIALLRGDAPFYTVYRTKDDRYMSVGALEPQFYEQLLHGLALDPGQLPDRQDPQHWPQLRAVFAACFASKTLDEWSRVFEHSDACVFPVLALEQAPMPPQRTPRLSLAPEIADRPDDDMLLVPGQHSTAVLRDYGWSEADIRQLIARKTIHQAAGAKRHASHL</sequence>
<dbReference type="Gene3D" id="3.40.50.10540">
    <property type="entry name" value="Crotonobetainyl-coa:carnitine coa-transferase, domain 1"/>
    <property type="match status" value="1"/>
</dbReference>